<feature type="region of interest" description="Disordered" evidence="1">
    <location>
        <begin position="1"/>
        <end position="33"/>
    </location>
</feature>
<comment type="caution">
    <text evidence="3">The sequence shown here is derived from an EMBL/GenBank/DDBJ whole genome shotgun (WGS) entry which is preliminary data.</text>
</comment>
<reference evidence="4" key="1">
    <citation type="submission" date="2023-07" db="EMBL/GenBank/DDBJ databases">
        <title>Whole genome shotgun sequence of Streptomyces spororaveus NBRC 15456.</title>
        <authorList>
            <person name="Komaki H."/>
            <person name="Tamura T."/>
        </authorList>
    </citation>
    <scope>NUCLEOTIDE SEQUENCE [LARGE SCALE GENOMIC DNA]</scope>
    <source>
        <strain evidence="4">NBRC 15456</strain>
    </source>
</reference>
<keyword evidence="2" id="KW-1133">Transmembrane helix</keyword>
<sequence>MTHPDLPPHPSRPPHPLWPVAPPQPTAPPPRPPSGPWATALLLVSAALAGAAAACCAVALASRARAYCDAGWEAGGRFEMTFLLVLMVPGCAVLALLTAFLSRRLPLWARPVPTLLVLVSVVLVFFATQGTLDGYPGDLERCGPDNVPPWWPGWLPA</sequence>
<evidence type="ECO:0000256" key="1">
    <source>
        <dbReference type="SAM" id="MobiDB-lite"/>
    </source>
</evidence>
<dbReference type="EMBL" id="BNED01000005">
    <property type="protein sequence ID" value="GHI77078.1"/>
    <property type="molecule type" value="Genomic_DNA"/>
</dbReference>
<keyword evidence="4" id="KW-1185">Reference proteome</keyword>
<feature type="transmembrane region" description="Helical" evidence="2">
    <location>
        <begin position="37"/>
        <end position="61"/>
    </location>
</feature>
<keyword evidence="2" id="KW-0472">Membrane</keyword>
<evidence type="ECO:0008006" key="5">
    <source>
        <dbReference type="Google" id="ProtNLM"/>
    </source>
</evidence>
<feature type="transmembrane region" description="Helical" evidence="2">
    <location>
        <begin position="82"/>
        <end position="101"/>
    </location>
</feature>
<gene>
    <name evidence="3" type="ORF">Sspor_26390</name>
</gene>
<evidence type="ECO:0000313" key="3">
    <source>
        <dbReference type="EMBL" id="GHI77078.1"/>
    </source>
</evidence>
<feature type="transmembrane region" description="Helical" evidence="2">
    <location>
        <begin position="107"/>
        <end position="127"/>
    </location>
</feature>
<protein>
    <recommendedName>
        <fullName evidence="5">Integral membrane protein</fullName>
    </recommendedName>
</protein>
<keyword evidence="2" id="KW-0812">Transmembrane</keyword>
<accession>A0ABQ3T9J2</accession>
<evidence type="ECO:0000256" key="2">
    <source>
        <dbReference type="SAM" id="Phobius"/>
    </source>
</evidence>
<evidence type="ECO:0000313" key="4">
    <source>
        <dbReference type="Proteomes" id="UP000608522"/>
    </source>
</evidence>
<name>A0ABQ3T9J2_9ACTN</name>
<proteinExistence type="predicted"/>
<organism evidence="3 4">
    <name type="scientific">Streptomyces spororaveus</name>
    <dbReference type="NCBI Taxonomy" id="284039"/>
    <lineage>
        <taxon>Bacteria</taxon>
        <taxon>Bacillati</taxon>
        <taxon>Actinomycetota</taxon>
        <taxon>Actinomycetes</taxon>
        <taxon>Kitasatosporales</taxon>
        <taxon>Streptomycetaceae</taxon>
        <taxon>Streptomyces</taxon>
    </lineage>
</organism>
<dbReference type="Proteomes" id="UP000608522">
    <property type="component" value="Unassembled WGS sequence"/>
</dbReference>